<feature type="compositionally biased region" description="Low complexity" evidence="1">
    <location>
        <begin position="519"/>
        <end position="533"/>
    </location>
</feature>
<feature type="compositionally biased region" description="Polar residues" evidence="1">
    <location>
        <begin position="361"/>
        <end position="372"/>
    </location>
</feature>
<dbReference type="AlphaFoldDB" id="A0A401H0R5"/>
<feature type="compositionally biased region" description="Acidic residues" evidence="1">
    <location>
        <begin position="7"/>
        <end position="18"/>
    </location>
</feature>
<evidence type="ECO:0000313" key="2">
    <source>
        <dbReference type="EMBL" id="GBE88015.1"/>
    </source>
</evidence>
<dbReference type="OrthoDB" id="3271227at2759"/>
<evidence type="ECO:0000313" key="3">
    <source>
        <dbReference type="Proteomes" id="UP000287166"/>
    </source>
</evidence>
<dbReference type="EMBL" id="BFAD01000012">
    <property type="protein sequence ID" value="GBE88015.1"/>
    <property type="molecule type" value="Genomic_DNA"/>
</dbReference>
<feature type="compositionally biased region" description="Polar residues" evidence="1">
    <location>
        <begin position="141"/>
        <end position="153"/>
    </location>
</feature>
<feature type="compositionally biased region" description="Basic residues" evidence="1">
    <location>
        <begin position="451"/>
        <end position="463"/>
    </location>
</feature>
<feature type="compositionally biased region" description="Low complexity" evidence="1">
    <location>
        <begin position="60"/>
        <end position="79"/>
    </location>
</feature>
<feature type="region of interest" description="Disordered" evidence="1">
    <location>
        <begin position="1"/>
        <end position="158"/>
    </location>
</feature>
<dbReference type="RefSeq" id="XP_027618928.1">
    <property type="nucleotide sequence ID" value="XM_027763127.1"/>
</dbReference>
<feature type="compositionally biased region" description="Basic and acidic residues" evidence="1">
    <location>
        <begin position="633"/>
        <end position="651"/>
    </location>
</feature>
<feature type="compositionally biased region" description="Low complexity" evidence="1">
    <location>
        <begin position="275"/>
        <end position="290"/>
    </location>
</feature>
<evidence type="ECO:0000256" key="1">
    <source>
        <dbReference type="SAM" id="MobiDB-lite"/>
    </source>
</evidence>
<dbReference type="STRING" id="139825.A0A401H0R5"/>
<dbReference type="Proteomes" id="UP000287166">
    <property type="component" value="Unassembled WGS sequence"/>
</dbReference>
<gene>
    <name evidence="2" type="ORF">SCP_1202410</name>
</gene>
<feature type="region of interest" description="Disordered" evidence="1">
    <location>
        <begin position="181"/>
        <end position="747"/>
    </location>
</feature>
<sequence>MPRSDDEVIADSEEEDSMMLEPVEKTGGQAGVHAPSSIQTASTLHREASEISAFTHDANISRTTVASSSSISKPSTPSVNAASKSTSSNRPRPKPKPAYKGAPGVVGSNGTPSDAPSAIDTSTGSAPPASSSDIQTASSSNKGRVSTGSASSSAKRKALDMSTEIIEVYSQDIAEVAKMRSRVRQAKATGKQPAPPQIDDVIELSSDADDELSLLPPLKPSKSKPRKSPPPRKRAKTSHPPTEESDPPPLPVLSPDILFDLGSQLPPSDPPPPSTASAPPVSPPSDLAAARNNDTPPSSPLPRPSRVRKRKPAAPLPDIEDDTMHLDAHNLQDEPPLPPPAFFAGSSSSPPVPVPHGRIESLSSSKGVSGATNPDDGGAKPKAKTKGRKDEANNDSGAVEAPTKSKSKARKKARDDDDDEWNMAQEPALKARKKAADNDDDDWDGDAPPNPKRKAPAKKKGKKVAVEKQVEGASKARKSSTSKGKEKAKAPTSKEFIDDSDEERDTLLMPPPKDVPQKAANSGRTSASTSGGSVDDNLERNPFRAGIEGQDIVDLSGVKEAQDSPLQTSKSTSTSNGTTDNSSESTPASSKSKGKKRAIVLSDGEEEEVAAGSRSAMARRKEPGKIIGTGKTNGKDPEEQDSESDKSKENLEPSGSASMLPPPPPSRFSSSSRAYSIGLKKSTPMSELIRKVNSLPGSPFASPRPTYSPYAKSSKNLLKRIAPLHANRRTPPPPLPRPPPPKKTKKQLELEEKWEMELEESVEGWYCLSEEERATLRRAKRDMEMGVED</sequence>
<feature type="compositionally biased region" description="Pro residues" evidence="1">
    <location>
        <begin position="730"/>
        <end position="739"/>
    </location>
</feature>
<organism evidence="2 3">
    <name type="scientific">Sparassis crispa</name>
    <dbReference type="NCBI Taxonomy" id="139825"/>
    <lineage>
        <taxon>Eukaryota</taxon>
        <taxon>Fungi</taxon>
        <taxon>Dikarya</taxon>
        <taxon>Basidiomycota</taxon>
        <taxon>Agaricomycotina</taxon>
        <taxon>Agaricomycetes</taxon>
        <taxon>Polyporales</taxon>
        <taxon>Sparassidaceae</taxon>
        <taxon>Sparassis</taxon>
    </lineage>
</organism>
<keyword evidence="3" id="KW-1185">Reference proteome</keyword>
<reference evidence="2 3" key="1">
    <citation type="journal article" date="2018" name="Sci. Rep.">
        <title>Genome sequence of the cauliflower mushroom Sparassis crispa (Hanabiratake) and its association with beneficial usage.</title>
        <authorList>
            <person name="Kiyama R."/>
            <person name="Furutani Y."/>
            <person name="Kawaguchi K."/>
            <person name="Nakanishi T."/>
        </authorList>
    </citation>
    <scope>NUCLEOTIDE SEQUENCE [LARGE SCALE GENOMIC DNA]</scope>
</reference>
<accession>A0A401H0R5</accession>
<protein>
    <submittedName>
        <fullName evidence="2">Uncharacterized protein</fullName>
    </submittedName>
</protein>
<feature type="compositionally biased region" description="Low complexity" evidence="1">
    <location>
        <begin position="120"/>
        <end position="140"/>
    </location>
</feature>
<feature type="compositionally biased region" description="Basic residues" evidence="1">
    <location>
        <begin position="221"/>
        <end position="237"/>
    </location>
</feature>
<feature type="compositionally biased region" description="Low complexity" evidence="1">
    <location>
        <begin position="568"/>
        <end position="591"/>
    </location>
</feature>
<dbReference type="InParanoid" id="A0A401H0R5"/>
<feature type="compositionally biased region" description="Acidic residues" evidence="1">
    <location>
        <begin position="200"/>
        <end position="212"/>
    </location>
</feature>
<proteinExistence type="predicted"/>
<name>A0A401H0R5_9APHY</name>
<dbReference type="GeneID" id="38784932"/>
<feature type="compositionally biased region" description="Basic and acidic residues" evidence="1">
    <location>
        <begin position="322"/>
        <end position="332"/>
    </location>
</feature>
<comment type="caution">
    <text evidence="2">The sequence shown here is derived from an EMBL/GenBank/DDBJ whole genome shotgun (WGS) entry which is preliminary data.</text>
</comment>
<feature type="compositionally biased region" description="Polar residues" evidence="1">
    <location>
        <begin position="80"/>
        <end position="89"/>
    </location>
</feature>